<organism evidence="2 3">
    <name type="scientific">Antarcticimicrobium luteum</name>
    <dbReference type="NCBI Taxonomy" id="2547397"/>
    <lineage>
        <taxon>Bacteria</taxon>
        <taxon>Pseudomonadati</taxon>
        <taxon>Pseudomonadota</taxon>
        <taxon>Alphaproteobacteria</taxon>
        <taxon>Rhodobacterales</taxon>
        <taxon>Paracoccaceae</taxon>
        <taxon>Antarcticimicrobium</taxon>
    </lineage>
</organism>
<evidence type="ECO:0000313" key="2">
    <source>
        <dbReference type="EMBL" id="TDK52638.1"/>
    </source>
</evidence>
<keyword evidence="3" id="KW-1185">Reference proteome</keyword>
<dbReference type="OrthoDB" id="7874312at2"/>
<evidence type="ECO:0000313" key="3">
    <source>
        <dbReference type="Proteomes" id="UP000295301"/>
    </source>
</evidence>
<keyword evidence="1" id="KW-0812">Transmembrane</keyword>
<proteinExistence type="predicted"/>
<keyword evidence="1" id="KW-1133">Transmembrane helix</keyword>
<evidence type="ECO:0000256" key="1">
    <source>
        <dbReference type="SAM" id="Phobius"/>
    </source>
</evidence>
<name>A0A4R5VGR1_9RHOB</name>
<accession>A0A4R5VGR1</accession>
<feature type="transmembrane region" description="Helical" evidence="1">
    <location>
        <begin position="94"/>
        <end position="117"/>
    </location>
</feature>
<dbReference type="EMBL" id="SMUV01000035">
    <property type="protein sequence ID" value="TDK52638.1"/>
    <property type="molecule type" value="Genomic_DNA"/>
</dbReference>
<dbReference type="RefSeq" id="WP_133357954.1">
    <property type="nucleotide sequence ID" value="NZ_SMUV01000035.1"/>
</dbReference>
<keyword evidence="1" id="KW-0472">Membrane</keyword>
<comment type="caution">
    <text evidence="2">The sequence shown here is derived from an EMBL/GenBank/DDBJ whole genome shotgun (WGS) entry which is preliminary data.</text>
</comment>
<dbReference type="Proteomes" id="UP000295301">
    <property type="component" value="Unassembled WGS sequence"/>
</dbReference>
<gene>
    <name evidence="2" type="ORF">E1832_01380</name>
</gene>
<dbReference type="AlphaFoldDB" id="A0A4R5VGR1"/>
<sequence>MPQSDIETRIAEIAALMHAKLGVRGATLRAALGRAGRRLPRRIRAQARLLAEAEPFAHHPKLRLTLDTMALGKAAGEVEAHLEAIDLADRRKGWWLGMLGGLAFNILAFFALLVVVLRWRGFI</sequence>
<reference evidence="2 3" key="1">
    <citation type="submission" date="2019-03" db="EMBL/GenBank/DDBJ databases">
        <title>Ruegeria lutea sp. nov., a novel strain, isolated from marine sediment, the Masan Bay, South Korea.</title>
        <authorList>
            <person name="Kim J."/>
            <person name="Kim D.-Y."/>
            <person name="Lee S.-S."/>
        </authorList>
    </citation>
    <scope>NUCLEOTIDE SEQUENCE [LARGE SCALE GENOMIC DNA]</scope>
    <source>
        <strain evidence="2 3">318-1</strain>
    </source>
</reference>
<protein>
    <submittedName>
        <fullName evidence="2">Uncharacterized protein</fullName>
    </submittedName>
</protein>